<evidence type="ECO:0000256" key="2">
    <source>
        <dbReference type="SAM" id="MobiDB-lite"/>
    </source>
</evidence>
<feature type="coiled-coil region" evidence="1">
    <location>
        <begin position="65"/>
        <end position="113"/>
    </location>
</feature>
<organism evidence="3">
    <name type="scientific">Ralstonia solanacearum</name>
    <name type="common">Pseudomonas solanacearum</name>
    <dbReference type="NCBI Taxonomy" id="305"/>
    <lineage>
        <taxon>Bacteria</taxon>
        <taxon>Pseudomonadati</taxon>
        <taxon>Pseudomonadota</taxon>
        <taxon>Betaproteobacteria</taxon>
        <taxon>Burkholderiales</taxon>
        <taxon>Burkholderiaceae</taxon>
        <taxon>Ralstonia</taxon>
        <taxon>Ralstonia solanacearum species complex</taxon>
    </lineage>
</organism>
<feature type="region of interest" description="Disordered" evidence="2">
    <location>
        <begin position="1"/>
        <end position="31"/>
    </location>
</feature>
<accession>A0A0S4X1Q3</accession>
<reference evidence="3" key="1">
    <citation type="submission" date="2015-10" db="EMBL/GenBank/DDBJ databases">
        <authorList>
            <person name="Gilbert D.G."/>
        </authorList>
    </citation>
    <scope>NUCLEOTIDE SEQUENCE</scope>
    <source>
        <strain evidence="3">Phyl III-seqv23</strain>
    </source>
</reference>
<keyword evidence="1" id="KW-0175">Coiled coil</keyword>
<dbReference type="EMBL" id="LN899820">
    <property type="protein sequence ID" value="CUV57637.1"/>
    <property type="molecule type" value="Genomic_DNA"/>
</dbReference>
<protein>
    <submittedName>
        <fullName evidence="3">Uncharacterized protein</fullName>
    </submittedName>
</protein>
<proteinExistence type="predicted"/>
<gene>
    <name evidence="3" type="ORF">RUN215_v1_1430012</name>
</gene>
<evidence type="ECO:0000313" key="3">
    <source>
        <dbReference type="EMBL" id="CUV57637.1"/>
    </source>
</evidence>
<sequence>MRDVTDNVTVDLPGMEQRRGRGRPRKAHAMTNAERQAAYRARRKAQQSVDRSVTVTKIIADVDAYDECWLEVDRLREQLDEARREKEVAWRVMREQRDKAEELGRELFQLKKRLLQEKSVTPSNGNLTEIEALRRQLMTCEDDRQEALRYAGALKERLAKFELQQKSVTSSNENKELVVTPVTKATVTKKSATKVCTLEEWPFPGDPETRSKRA</sequence>
<dbReference type="AlphaFoldDB" id="A0A0S4X1Q3"/>
<name>A0A0S4X1Q3_RALSL</name>
<evidence type="ECO:0000256" key="1">
    <source>
        <dbReference type="SAM" id="Coils"/>
    </source>
</evidence>